<accession>A0A9W7G7Q2</accession>
<feature type="compositionally biased region" description="Polar residues" evidence="2">
    <location>
        <begin position="651"/>
        <end position="663"/>
    </location>
</feature>
<dbReference type="InterPro" id="IPR026983">
    <property type="entry name" value="DHC"/>
</dbReference>
<feature type="region of interest" description="Disordered" evidence="2">
    <location>
        <begin position="109"/>
        <end position="143"/>
    </location>
</feature>
<feature type="compositionally biased region" description="Basic and acidic residues" evidence="2">
    <location>
        <begin position="1322"/>
        <end position="1341"/>
    </location>
</feature>
<feature type="coiled-coil region" evidence="1">
    <location>
        <begin position="906"/>
        <end position="933"/>
    </location>
</feature>
<feature type="compositionally biased region" description="Polar residues" evidence="2">
    <location>
        <begin position="36"/>
        <end position="52"/>
    </location>
</feature>
<gene>
    <name evidence="3" type="ORF">TrCOL_g13120</name>
</gene>
<feature type="region of interest" description="Disordered" evidence="2">
    <location>
        <begin position="202"/>
        <end position="321"/>
    </location>
</feature>
<dbReference type="InterPro" id="IPR011990">
    <property type="entry name" value="TPR-like_helical_dom_sf"/>
</dbReference>
<reference evidence="4" key="1">
    <citation type="journal article" date="2023" name="Commun. Biol.">
        <title>Genome analysis of Parmales, the sister group of diatoms, reveals the evolutionary specialization of diatoms from phago-mixotrophs to photoautotrophs.</title>
        <authorList>
            <person name="Ban H."/>
            <person name="Sato S."/>
            <person name="Yoshikawa S."/>
            <person name="Yamada K."/>
            <person name="Nakamura Y."/>
            <person name="Ichinomiya M."/>
            <person name="Sato N."/>
            <person name="Blanc-Mathieu R."/>
            <person name="Endo H."/>
            <person name="Kuwata A."/>
            <person name="Ogata H."/>
        </authorList>
    </citation>
    <scope>NUCLEOTIDE SEQUENCE [LARGE SCALE GENOMIC DNA]</scope>
</reference>
<dbReference type="SUPFAM" id="SSF48452">
    <property type="entry name" value="TPR-like"/>
    <property type="match status" value="1"/>
</dbReference>
<dbReference type="Gene3D" id="1.20.920.60">
    <property type="match status" value="1"/>
</dbReference>
<evidence type="ECO:0000313" key="3">
    <source>
        <dbReference type="EMBL" id="GMI35150.1"/>
    </source>
</evidence>
<feature type="compositionally biased region" description="Acidic residues" evidence="2">
    <location>
        <begin position="274"/>
        <end position="288"/>
    </location>
</feature>
<feature type="compositionally biased region" description="Basic residues" evidence="2">
    <location>
        <begin position="222"/>
        <end position="232"/>
    </location>
</feature>
<sequence length="1341" mass="149003">MPQPWLQNFETLVSTRNSPTSNTMRISNVGEGLHSTQAKIGTDSNPSPGFHQNHTKAKERKKIVDPRKEDSEAFKAWKEKKDEELRNTRKAEAKTIEIEGGAVEVAATSANTKAQDEEEHKAWIKEKNRTLRKKEKERKAKESAIWESMKKEREDLIERKRKELQPHVERRKLLFKMERDKYKSMTSGAGLPSKLAKRLTELKRNPLNGNVVMVQVVDVNNKKKKKKKKKIGTNRGRGRETEVEGKGGGGEETKDNTNQGGQEEEEEKEKQDNQDDEEEVNVYGEDFEQPSVEKSGGGYEDDFDDNDGYGDDFDVSADSPKKGEGELFKTVTKEVSPSRIRARTFALGLDGKTLTSSKSLEAMDAMGPSGEGANIKAKTKSSKMSLLALKEKLNHSTQILSLTAGAQYRHRKTIQRANETFGTVRSLRHKLDLDEKAQAEEERKRLEQWIKDHPPKHGVENRPVWDNDFTNPESSDLNARDTKKAVKEARSKSFRGRVGPGYGVDLNAVPEGFGMGTNVGGFTLNGVEKALDEIQQPDLLELGSFFSPPVAVQAVVGAVAVLLGIEPDWQGVYKGLLRNSYYFLTCLRFFDKDSVSLHTALVLEQYMDSVLFEEDKCERGSRALGKLRAWVVAVWDYITGEELRRLKEGPVSSSPQPQNFVTSPPNTPMAAPPPRAPPSTPITPDVRKKDVVRVDPSIEPGQFDETDYEGSSEEENDEDYVDDFTEDNTKSTAIDAARLMNELEELKKQLAEAKLANEDAEERIKKAESTAAEAKAKEEEDVKAVKLEMEEKEKHDIETVKEELQREASEALAKAKEEARLEVERANSAAIAANKAVAELKAAAKEKSKMAMELSAMLAREKLMRKLASKKKVEPVLKGLLDVAVEKEEEDEKKPEPKPILENILDAKVEEERKRIEERLKVLEEDQRRREAEGKEKDMTIVFQNGILKAMKWLNARDEVVREGLQFGTLSSHPGVEQLGIDQLEGLIAWFEKADVVNGSGSKAKEGVDGYERAKKVASNLPKGNTELEDFDSRMQESNVQMDNVVKAFQSDLLDEVGRIWSRAKTLGVAEHYVPDDHGETLEQVRLSGGLEGVKGTVEGVKVAVLSLLDGFIHLGDVMMKDAGSNGIGEYTEALRCGLIARCLDVKCPLAMVKAGVGYDDLGNKSKASELYVRGSKAEGSKIVAEAMFHLGVLKIEAGEEKEGEDLLEAAAVGAAKDGNAHLLTECHREKGRHLGDKGRWKEAAKSYSIASELSQDAPEYLSAWAFALKNIKLYNKAMKKFKLAKELYDKQGKADFSEQVELEIVECAKLKVGAAGQGGEGEGKVEEGKAEEGTEEEGKS</sequence>
<feature type="compositionally biased region" description="Acidic residues" evidence="2">
    <location>
        <begin position="299"/>
        <end position="315"/>
    </location>
</feature>
<evidence type="ECO:0000313" key="4">
    <source>
        <dbReference type="Proteomes" id="UP001165065"/>
    </source>
</evidence>
<feature type="region of interest" description="Disordered" evidence="2">
    <location>
        <begin position="453"/>
        <end position="482"/>
    </location>
</feature>
<evidence type="ECO:0000256" key="1">
    <source>
        <dbReference type="SAM" id="Coils"/>
    </source>
</evidence>
<keyword evidence="4" id="KW-1185">Reference proteome</keyword>
<keyword evidence="1" id="KW-0175">Coiled coil</keyword>
<feature type="compositionally biased region" description="Basic and acidic residues" evidence="2">
    <location>
        <begin position="237"/>
        <end position="255"/>
    </location>
</feature>
<feature type="compositionally biased region" description="Low complexity" evidence="2">
    <location>
        <begin position="208"/>
        <end position="219"/>
    </location>
</feature>
<feature type="region of interest" description="Disordered" evidence="2">
    <location>
        <begin position="36"/>
        <end position="70"/>
    </location>
</feature>
<protein>
    <submittedName>
        <fullName evidence="3">Uncharacterized protein</fullName>
    </submittedName>
</protein>
<feature type="compositionally biased region" description="Pro residues" evidence="2">
    <location>
        <begin position="665"/>
        <end position="681"/>
    </location>
</feature>
<feature type="compositionally biased region" description="Basic and acidic residues" evidence="2">
    <location>
        <begin position="453"/>
        <end position="465"/>
    </location>
</feature>
<feature type="compositionally biased region" description="Basic and acidic residues" evidence="2">
    <location>
        <begin position="114"/>
        <end position="129"/>
    </location>
</feature>
<dbReference type="PANTHER" id="PTHR22878">
    <property type="entry name" value="DYNEIN HEAVY CHAIN 6, AXONEMAL-LIKE-RELATED"/>
    <property type="match status" value="1"/>
</dbReference>
<feature type="compositionally biased region" description="Polar residues" evidence="2">
    <location>
        <begin position="468"/>
        <end position="477"/>
    </location>
</feature>
<name>A0A9W7G7Q2_9STRA</name>
<proteinExistence type="predicted"/>
<feature type="coiled-coil region" evidence="1">
    <location>
        <begin position="729"/>
        <end position="843"/>
    </location>
</feature>
<dbReference type="GO" id="GO:0030286">
    <property type="term" value="C:dynein complex"/>
    <property type="evidence" value="ECO:0007669"/>
    <property type="project" value="InterPro"/>
</dbReference>
<comment type="caution">
    <text evidence="3">The sequence shown here is derived from an EMBL/GenBank/DDBJ whole genome shotgun (WGS) entry which is preliminary data.</text>
</comment>
<dbReference type="GO" id="GO:0007018">
    <property type="term" value="P:microtubule-based movement"/>
    <property type="evidence" value="ECO:0007669"/>
    <property type="project" value="InterPro"/>
</dbReference>
<evidence type="ECO:0000256" key="2">
    <source>
        <dbReference type="SAM" id="MobiDB-lite"/>
    </source>
</evidence>
<organism evidence="3 4">
    <name type="scientific">Triparma columacea</name>
    <dbReference type="NCBI Taxonomy" id="722753"/>
    <lineage>
        <taxon>Eukaryota</taxon>
        <taxon>Sar</taxon>
        <taxon>Stramenopiles</taxon>
        <taxon>Ochrophyta</taxon>
        <taxon>Bolidophyceae</taxon>
        <taxon>Parmales</taxon>
        <taxon>Triparmaceae</taxon>
        <taxon>Triparma</taxon>
    </lineage>
</organism>
<feature type="compositionally biased region" description="Acidic residues" evidence="2">
    <location>
        <begin position="702"/>
        <end position="718"/>
    </location>
</feature>
<feature type="region of interest" description="Disordered" evidence="2">
    <location>
        <begin position="1315"/>
        <end position="1341"/>
    </location>
</feature>
<dbReference type="OrthoDB" id="199400at2759"/>
<dbReference type="GO" id="GO:0045505">
    <property type="term" value="F:dynein intermediate chain binding"/>
    <property type="evidence" value="ECO:0007669"/>
    <property type="project" value="InterPro"/>
</dbReference>
<dbReference type="Gene3D" id="1.25.40.10">
    <property type="entry name" value="Tetratricopeptide repeat domain"/>
    <property type="match status" value="1"/>
</dbReference>
<feature type="region of interest" description="Disordered" evidence="2">
    <location>
        <begin position="647"/>
        <end position="718"/>
    </location>
</feature>
<dbReference type="Proteomes" id="UP001165065">
    <property type="component" value="Unassembled WGS sequence"/>
</dbReference>
<dbReference type="GO" id="GO:0051959">
    <property type="term" value="F:dynein light intermediate chain binding"/>
    <property type="evidence" value="ECO:0007669"/>
    <property type="project" value="InterPro"/>
</dbReference>
<dbReference type="EMBL" id="BRYA01000896">
    <property type="protein sequence ID" value="GMI35150.1"/>
    <property type="molecule type" value="Genomic_DNA"/>
</dbReference>